<dbReference type="Pfam" id="PF00211">
    <property type="entry name" value="Guanylate_cyc"/>
    <property type="match status" value="1"/>
</dbReference>
<evidence type="ECO:0000256" key="1">
    <source>
        <dbReference type="ARBA" id="ARBA00005381"/>
    </source>
</evidence>
<name>A0ABV4BRJ6_9CLOT</name>
<evidence type="ECO:0000313" key="4">
    <source>
        <dbReference type="Proteomes" id="UP001564657"/>
    </source>
</evidence>
<dbReference type="PANTHER" id="PTHR43081:SF1">
    <property type="entry name" value="ADENYLATE CYCLASE, TERMINAL-DIFFERENTIATION SPECIFIC"/>
    <property type="match status" value="1"/>
</dbReference>
<reference evidence="3 4" key="1">
    <citation type="submission" date="2024-08" db="EMBL/GenBank/DDBJ databases">
        <title>Clostridium lapicellarii sp. nov., and Clostridium renhuaiense sp. nov., two species isolated from the mud in a fermentation cellar used for producing sauce-flavour Chinese liquors.</title>
        <authorList>
            <person name="Yang F."/>
            <person name="Wang H."/>
            <person name="Chen L.Q."/>
            <person name="Zhou N."/>
            <person name="Lu J.J."/>
            <person name="Pu X.X."/>
            <person name="Wan B."/>
            <person name="Wang L."/>
            <person name="Liu S.J."/>
        </authorList>
    </citation>
    <scope>NUCLEOTIDE SEQUENCE [LARGE SCALE GENOMIC DNA]</scope>
    <source>
        <strain evidence="3 4">MT-5</strain>
    </source>
</reference>
<comment type="similarity">
    <text evidence="1">Belongs to the adenylyl cyclase class-3 family.</text>
</comment>
<comment type="caution">
    <text evidence="3">The sequence shown here is derived from an EMBL/GenBank/DDBJ whole genome shotgun (WGS) entry which is preliminary data.</text>
</comment>
<dbReference type="SUPFAM" id="SSF55073">
    <property type="entry name" value="Nucleotide cyclase"/>
    <property type="match status" value="1"/>
</dbReference>
<dbReference type="SMART" id="SM00044">
    <property type="entry name" value="CYCc"/>
    <property type="match status" value="1"/>
</dbReference>
<dbReference type="RefSeq" id="WP_369703320.1">
    <property type="nucleotide sequence ID" value="NZ_JBGEWD010000003.1"/>
</dbReference>
<gene>
    <name evidence="3" type="ORF">AB8U03_04310</name>
</gene>
<dbReference type="PANTHER" id="PTHR43081">
    <property type="entry name" value="ADENYLATE CYCLASE, TERMINAL-DIFFERENTIATION SPECIFIC-RELATED"/>
    <property type="match status" value="1"/>
</dbReference>
<protein>
    <submittedName>
        <fullName evidence="3">Adenylate/guanylate cyclase domain-containing protein</fullName>
    </submittedName>
</protein>
<dbReference type="InterPro" id="IPR001054">
    <property type="entry name" value="A/G_cyclase"/>
</dbReference>
<dbReference type="EMBL" id="JBGEWD010000003">
    <property type="protein sequence ID" value="MEY7999428.1"/>
    <property type="molecule type" value="Genomic_DNA"/>
</dbReference>
<dbReference type="CDD" id="cd07302">
    <property type="entry name" value="CHD"/>
    <property type="match status" value="1"/>
</dbReference>
<feature type="domain" description="Guanylate cyclase" evidence="2">
    <location>
        <begin position="59"/>
        <end position="195"/>
    </location>
</feature>
<dbReference type="Proteomes" id="UP001564657">
    <property type="component" value="Unassembled WGS sequence"/>
</dbReference>
<keyword evidence="4" id="KW-1185">Reference proteome</keyword>
<proteinExistence type="inferred from homology"/>
<organism evidence="3 4">
    <name type="scientific">Clostridium moutaii</name>
    <dbReference type="NCBI Taxonomy" id="3240932"/>
    <lineage>
        <taxon>Bacteria</taxon>
        <taxon>Bacillati</taxon>
        <taxon>Bacillota</taxon>
        <taxon>Clostridia</taxon>
        <taxon>Eubacteriales</taxon>
        <taxon>Clostridiaceae</taxon>
        <taxon>Clostridium</taxon>
    </lineage>
</organism>
<dbReference type="InterPro" id="IPR050697">
    <property type="entry name" value="Adenylyl/Guanylyl_Cyclase_3/4"/>
</dbReference>
<dbReference type="PROSITE" id="PS50125">
    <property type="entry name" value="GUANYLATE_CYCLASE_2"/>
    <property type="match status" value="1"/>
</dbReference>
<evidence type="ECO:0000259" key="2">
    <source>
        <dbReference type="PROSITE" id="PS50125"/>
    </source>
</evidence>
<dbReference type="InterPro" id="IPR029787">
    <property type="entry name" value="Nucleotide_cyclase"/>
</dbReference>
<sequence length="236" mass="26405">MVDIIEIEKIAREKFNNAKDNIRKVKGLYEFANKAISDGIPGYKADLLKFESFDSDNYSVLFIDIRQSTNRAKTIGPEKTYMSMHAFMPAMLEVIKYYRGYVIDLMGDGVMVFFGGKKSGISKIQATQNAGLCGIDMLNVLKLVVNKILNEEKIWQITCGIGIDYGNVIVTKIGIDGIFDVKAYGDCINTASKYCDEAVSQVLVSDKIEEMWPIGKHGKMTFKKHKSGANILIEDK</sequence>
<accession>A0ABV4BRJ6</accession>
<dbReference type="Gene3D" id="3.30.70.1230">
    <property type="entry name" value="Nucleotide cyclase"/>
    <property type="match status" value="1"/>
</dbReference>
<evidence type="ECO:0000313" key="3">
    <source>
        <dbReference type="EMBL" id="MEY7999428.1"/>
    </source>
</evidence>